<dbReference type="InterPro" id="IPR005123">
    <property type="entry name" value="Oxoglu/Fe-dep_dioxygenase_dom"/>
</dbReference>
<evidence type="ECO:0000256" key="5">
    <source>
        <dbReference type="ARBA" id="ARBA00012269"/>
    </source>
</evidence>
<dbReference type="Gene3D" id="1.25.40.10">
    <property type="entry name" value="Tetratricopeptide repeat domain"/>
    <property type="match status" value="1"/>
</dbReference>
<dbReference type="SMART" id="SM00702">
    <property type="entry name" value="P4Hc"/>
    <property type="match status" value="1"/>
</dbReference>
<dbReference type="Gene3D" id="6.10.140.1460">
    <property type="match status" value="1"/>
</dbReference>
<keyword evidence="9" id="KW-0223">Dioxygenase</keyword>
<dbReference type="InterPro" id="IPR044862">
    <property type="entry name" value="Pro_4_hyd_alph_FE2OG_OXY"/>
</dbReference>
<dbReference type="Pfam" id="PF13640">
    <property type="entry name" value="2OG-FeII_Oxy_3"/>
    <property type="match status" value="1"/>
</dbReference>
<keyword evidence="10" id="KW-0560">Oxidoreductase</keyword>
<evidence type="ECO:0000256" key="12">
    <source>
        <dbReference type="ARBA" id="ARBA00023180"/>
    </source>
</evidence>
<evidence type="ECO:0000256" key="1">
    <source>
        <dbReference type="ARBA" id="ARBA00001961"/>
    </source>
</evidence>
<dbReference type="InterPro" id="IPR011990">
    <property type="entry name" value="TPR-like_helical_dom_sf"/>
</dbReference>
<evidence type="ECO:0000256" key="9">
    <source>
        <dbReference type="ARBA" id="ARBA00022964"/>
    </source>
</evidence>
<sequence length="539" mass="61081">MILLVMTILISQIQCSLSLTTPPPNAETVPKIESAPPPYSLSSTYLTYLAKIEQAVYKEIKQYTIDLQDRLHLAEAYLKDYEDSTLKGTTHLPENSDPWQKAAEATIHPLIAYRMVRRFSKEFQNFVFHMEHHSENKMVQRLKDEGLQNWPGEMDLAEAMDAILRLHYVYDMNVEEFTNGNFGSIATNVGLTAAQVFELAEYSVNNEYYSQAFDWLSAAEFKIKNENYSAISDSQIANEYKRVIETHDRDYEKNANLQNLFIFDGKLKESSNPIPIRDAKIDYFTRNLDDNAMIAGHYKFLAMCNGVNFQTSKVKSKLKCWLDTKRHPYFAINPLKIELLQVEPPLIQIYDIISDSWIADLKKTATPSLRRPPPIVAGAAPRTAAYAWLSDEDIPNTPISRKIELIADLNVRGMAASDKLQIASYSFGGHVATHFDSLGATDPNNPVVAEKGDRVSTFLVYLNDVEQGGFTPFPLLGTFVKPVKGSAVFWYNALKNGTIDSRMLHGACPVIMGHKWIATKWTHLNENMWKRPCDLDSSL</sequence>
<feature type="signal peptide" evidence="13">
    <location>
        <begin position="1"/>
        <end position="18"/>
    </location>
</feature>
<dbReference type="PANTHER" id="PTHR10869">
    <property type="entry name" value="PROLYL 4-HYDROXYLASE ALPHA SUBUNIT"/>
    <property type="match status" value="1"/>
</dbReference>
<comment type="similarity">
    <text evidence="4">Belongs to the P4HA family.</text>
</comment>
<dbReference type="Proteomes" id="UP001151699">
    <property type="component" value="Chromosome B"/>
</dbReference>
<keyword evidence="7" id="KW-0256">Endoplasmic reticulum</keyword>
<dbReference type="PROSITE" id="PS51471">
    <property type="entry name" value="FE2OG_OXY"/>
    <property type="match status" value="1"/>
</dbReference>
<dbReference type="GO" id="GO:0005506">
    <property type="term" value="F:iron ion binding"/>
    <property type="evidence" value="ECO:0007669"/>
    <property type="project" value="InterPro"/>
</dbReference>
<dbReference type="Pfam" id="PF08336">
    <property type="entry name" value="P4Ha_N"/>
    <property type="match status" value="1"/>
</dbReference>
<comment type="subcellular location">
    <subcellularLocation>
        <location evidence="3">Endoplasmic reticulum lumen</location>
    </subcellularLocation>
</comment>
<evidence type="ECO:0000256" key="11">
    <source>
        <dbReference type="ARBA" id="ARBA00023004"/>
    </source>
</evidence>
<dbReference type="OrthoDB" id="420380at2759"/>
<keyword evidence="6" id="KW-0479">Metal-binding</keyword>
<proteinExistence type="inferred from homology"/>
<gene>
    <name evidence="15" type="primary">phy-2</name>
    <name evidence="15" type="ORF">Bhyg_06424</name>
</gene>
<comment type="caution">
    <text evidence="15">The sequence shown here is derived from an EMBL/GenBank/DDBJ whole genome shotgun (WGS) entry which is preliminary data.</text>
</comment>
<keyword evidence="13" id="KW-0732">Signal</keyword>
<dbReference type="GO" id="GO:0004656">
    <property type="term" value="F:procollagen-proline 4-dioxygenase activity"/>
    <property type="evidence" value="ECO:0007669"/>
    <property type="project" value="UniProtKB-EC"/>
</dbReference>
<dbReference type="InterPro" id="IPR013547">
    <property type="entry name" value="P4H_N"/>
</dbReference>
<evidence type="ECO:0000313" key="15">
    <source>
        <dbReference type="EMBL" id="KAJ6641485.1"/>
    </source>
</evidence>
<evidence type="ECO:0000256" key="6">
    <source>
        <dbReference type="ARBA" id="ARBA00022723"/>
    </source>
</evidence>
<evidence type="ECO:0000256" key="7">
    <source>
        <dbReference type="ARBA" id="ARBA00022824"/>
    </source>
</evidence>
<evidence type="ECO:0000313" key="16">
    <source>
        <dbReference type="Proteomes" id="UP001151699"/>
    </source>
</evidence>
<dbReference type="AlphaFoldDB" id="A0A9Q0S2U0"/>
<keyword evidence="11" id="KW-0408">Iron</keyword>
<accession>A0A9Q0S2U0</accession>
<dbReference type="PANTHER" id="PTHR10869:SF244">
    <property type="entry name" value="PROLYL 4-HYDROXYLASE SUBUNIT ALPHA-2"/>
    <property type="match status" value="1"/>
</dbReference>
<evidence type="ECO:0000256" key="8">
    <source>
        <dbReference type="ARBA" id="ARBA00022896"/>
    </source>
</evidence>
<feature type="domain" description="Fe2OG dioxygenase" evidence="14">
    <location>
        <begin position="416"/>
        <end position="524"/>
    </location>
</feature>
<keyword evidence="8" id="KW-0847">Vitamin C</keyword>
<keyword evidence="16" id="KW-1185">Reference proteome</keyword>
<name>A0A9Q0S2U0_9DIPT</name>
<evidence type="ECO:0000259" key="14">
    <source>
        <dbReference type="PROSITE" id="PS51471"/>
    </source>
</evidence>
<evidence type="ECO:0000256" key="2">
    <source>
        <dbReference type="ARBA" id="ARBA00002035"/>
    </source>
</evidence>
<evidence type="ECO:0000256" key="10">
    <source>
        <dbReference type="ARBA" id="ARBA00023002"/>
    </source>
</evidence>
<reference evidence="15" key="1">
    <citation type="submission" date="2022-07" db="EMBL/GenBank/DDBJ databases">
        <authorList>
            <person name="Trinca V."/>
            <person name="Uliana J.V.C."/>
            <person name="Torres T.T."/>
            <person name="Ward R.J."/>
            <person name="Monesi N."/>
        </authorList>
    </citation>
    <scope>NUCLEOTIDE SEQUENCE</scope>
    <source>
        <strain evidence="15">HSMRA1968</strain>
        <tissue evidence="15">Whole embryos</tissue>
    </source>
</reference>
<evidence type="ECO:0000256" key="3">
    <source>
        <dbReference type="ARBA" id="ARBA00004319"/>
    </source>
</evidence>
<dbReference type="Gene3D" id="2.60.120.620">
    <property type="entry name" value="q2cbj1_9rhob like domain"/>
    <property type="match status" value="1"/>
</dbReference>
<dbReference type="InterPro" id="IPR006620">
    <property type="entry name" value="Pro_4_hyd_alph"/>
</dbReference>
<dbReference type="EMBL" id="WJQU01000002">
    <property type="protein sequence ID" value="KAJ6641485.1"/>
    <property type="molecule type" value="Genomic_DNA"/>
</dbReference>
<comment type="function">
    <text evidence="2">Catalyzes the post-translational formation of 4-hydroxyproline in -Xaa-Pro-Gly- sequences in collagens and other proteins.</text>
</comment>
<dbReference type="GO" id="GO:0005788">
    <property type="term" value="C:endoplasmic reticulum lumen"/>
    <property type="evidence" value="ECO:0007669"/>
    <property type="project" value="UniProtKB-SubCell"/>
</dbReference>
<organism evidence="15 16">
    <name type="scientific">Pseudolycoriella hygida</name>
    <dbReference type="NCBI Taxonomy" id="35572"/>
    <lineage>
        <taxon>Eukaryota</taxon>
        <taxon>Metazoa</taxon>
        <taxon>Ecdysozoa</taxon>
        <taxon>Arthropoda</taxon>
        <taxon>Hexapoda</taxon>
        <taxon>Insecta</taxon>
        <taxon>Pterygota</taxon>
        <taxon>Neoptera</taxon>
        <taxon>Endopterygota</taxon>
        <taxon>Diptera</taxon>
        <taxon>Nematocera</taxon>
        <taxon>Sciaroidea</taxon>
        <taxon>Sciaridae</taxon>
        <taxon>Pseudolycoriella</taxon>
    </lineage>
</organism>
<evidence type="ECO:0000256" key="13">
    <source>
        <dbReference type="SAM" id="SignalP"/>
    </source>
</evidence>
<comment type="cofactor">
    <cofactor evidence="1">
        <name>L-ascorbate</name>
        <dbReference type="ChEBI" id="CHEBI:38290"/>
    </cofactor>
</comment>
<protein>
    <recommendedName>
        <fullName evidence="5">procollagen-proline 4-dioxygenase</fullName>
        <ecNumber evidence="5">1.14.11.2</ecNumber>
    </recommendedName>
</protein>
<dbReference type="InterPro" id="IPR045054">
    <property type="entry name" value="P4HA-like"/>
</dbReference>
<evidence type="ECO:0000256" key="4">
    <source>
        <dbReference type="ARBA" id="ARBA00006511"/>
    </source>
</evidence>
<feature type="chain" id="PRO_5040459987" description="procollagen-proline 4-dioxygenase" evidence="13">
    <location>
        <begin position="19"/>
        <end position="539"/>
    </location>
</feature>
<dbReference type="EC" id="1.14.11.2" evidence="5"/>
<dbReference type="GO" id="GO:0031418">
    <property type="term" value="F:L-ascorbic acid binding"/>
    <property type="evidence" value="ECO:0007669"/>
    <property type="project" value="UniProtKB-KW"/>
</dbReference>
<keyword evidence="12" id="KW-0325">Glycoprotein</keyword>